<keyword evidence="1" id="KW-0217">Developmental protein</keyword>
<organism evidence="11 12">
    <name type="scientific">Laodelphax striatellus</name>
    <name type="common">Small brown planthopper</name>
    <name type="synonym">Delphax striatella</name>
    <dbReference type="NCBI Taxonomy" id="195883"/>
    <lineage>
        <taxon>Eukaryota</taxon>
        <taxon>Metazoa</taxon>
        <taxon>Ecdysozoa</taxon>
        <taxon>Arthropoda</taxon>
        <taxon>Hexapoda</taxon>
        <taxon>Insecta</taxon>
        <taxon>Pterygota</taxon>
        <taxon>Neoptera</taxon>
        <taxon>Paraneoptera</taxon>
        <taxon>Hemiptera</taxon>
        <taxon>Auchenorrhyncha</taxon>
        <taxon>Fulgoroidea</taxon>
        <taxon>Delphacidae</taxon>
        <taxon>Criomorphinae</taxon>
        <taxon>Laodelphax</taxon>
    </lineage>
</organism>
<evidence type="ECO:0000256" key="6">
    <source>
        <dbReference type="ARBA" id="ARBA00023242"/>
    </source>
</evidence>
<dbReference type="OrthoDB" id="8583783at2759"/>
<keyword evidence="2" id="KW-0221">Differentiation</keyword>
<dbReference type="FunFam" id="4.10.280.10:FF:000030">
    <property type="entry name" value="Twist transcription factor"/>
    <property type="match status" value="1"/>
</dbReference>
<evidence type="ECO:0000256" key="5">
    <source>
        <dbReference type="ARBA" id="ARBA00023163"/>
    </source>
</evidence>
<dbReference type="EMBL" id="QKKF02025350">
    <property type="protein sequence ID" value="RZF37071.1"/>
    <property type="molecule type" value="Genomic_DNA"/>
</dbReference>
<dbReference type="GO" id="GO:0000977">
    <property type="term" value="F:RNA polymerase II transcription regulatory region sequence-specific DNA binding"/>
    <property type="evidence" value="ECO:0007669"/>
    <property type="project" value="TreeGrafter"/>
</dbReference>
<feature type="region of interest" description="Disordered" evidence="9">
    <location>
        <begin position="80"/>
        <end position="124"/>
    </location>
</feature>
<dbReference type="STRING" id="195883.A0A482WVA2"/>
<evidence type="ECO:0000256" key="9">
    <source>
        <dbReference type="SAM" id="MobiDB-lite"/>
    </source>
</evidence>
<evidence type="ECO:0000313" key="12">
    <source>
        <dbReference type="Proteomes" id="UP000291343"/>
    </source>
</evidence>
<feature type="domain" description="BHLH" evidence="10">
    <location>
        <begin position="127"/>
        <end position="178"/>
    </location>
</feature>
<dbReference type="Pfam" id="PF00010">
    <property type="entry name" value="HLH"/>
    <property type="match status" value="1"/>
</dbReference>
<keyword evidence="6" id="KW-0539">Nucleus</keyword>
<evidence type="ECO:0000256" key="2">
    <source>
        <dbReference type="ARBA" id="ARBA00022782"/>
    </source>
</evidence>
<dbReference type="Proteomes" id="UP000291343">
    <property type="component" value="Unassembled WGS sequence"/>
</dbReference>
<evidence type="ECO:0000313" key="11">
    <source>
        <dbReference type="EMBL" id="RZF37071.1"/>
    </source>
</evidence>
<proteinExistence type="predicted"/>
<dbReference type="InterPro" id="IPR050283">
    <property type="entry name" value="E-box_TF_Regulators"/>
</dbReference>
<dbReference type="AlphaFoldDB" id="A0A482WVA2"/>
<dbReference type="InterPro" id="IPR036638">
    <property type="entry name" value="HLH_DNA-bd_sf"/>
</dbReference>
<dbReference type="PANTHER" id="PTHR23349">
    <property type="entry name" value="BASIC HELIX-LOOP-HELIX TRANSCRIPTION FACTOR, TWIST"/>
    <property type="match status" value="1"/>
</dbReference>
<dbReference type="SUPFAM" id="SSF47459">
    <property type="entry name" value="HLH, helix-loop-helix DNA-binding domain"/>
    <property type="match status" value="1"/>
</dbReference>
<gene>
    <name evidence="11" type="ORF">LSTR_LSTR015551</name>
</gene>
<evidence type="ECO:0000256" key="1">
    <source>
        <dbReference type="ARBA" id="ARBA00022473"/>
    </source>
</evidence>
<dbReference type="InParanoid" id="A0A482WVA2"/>
<protein>
    <recommendedName>
        <fullName evidence="8">Protein twist</fullName>
    </recommendedName>
</protein>
<feature type="compositionally biased region" description="Polar residues" evidence="9">
    <location>
        <begin position="100"/>
        <end position="111"/>
    </location>
</feature>
<dbReference type="GO" id="GO:0030154">
    <property type="term" value="P:cell differentiation"/>
    <property type="evidence" value="ECO:0007669"/>
    <property type="project" value="UniProtKB-KW"/>
</dbReference>
<evidence type="ECO:0000256" key="8">
    <source>
        <dbReference type="ARBA" id="ARBA00072365"/>
    </source>
</evidence>
<evidence type="ECO:0000256" key="7">
    <source>
        <dbReference type="ARBA" id="ARBA00059086"/>
    </source>
</evidence>
<keyword evidence="5" id="KW-0804">Transcription</keyword>
<name>A0A482WVA2_LAOST</name>
<dbReference type="GO" id="GO:0000981">
    <property type="term" value="F:DNA-binding transcription factor activity, RNA polymerase II-specific"/>
    <property type="evidence" value="ECO:0007669"/>
    <property type="project" value="TreeGrafter"/>
</dbReference>
<comment type="function">
    <text evidence="7">Involved in the establishment and dorsoventral patterning of germ layers in the embryo.</text>
</comment>
<comment type="caution">
    <text evidence="11">The sequence shown here is derived from an EMBL/GenBank/DDBJ whole genome shotgun (WGS) entry which is preliminary data.</text>
</comment>
<reference evidence="11 12" key="1">
    <citation type="journal article" date="2017" name="Gigascience">
        <title>Genome sequence of the small brown planthopper, Laodelphax striatellus.</title>
        <authorList>
            <person name="Zhu J."/>
            <person name="Jiang F."/>
            <person name="Wang X."/>
            <person name="Yang P."/>
            <person name="Bao Y."/>
            <person name="Zhao W."/>
            <person name="Wang W."/>
            <person name="Lu H."/>
            <person name="Wang Q."/>
            <person name="Cui N."/>
            <person name="Li J."/>
            <person name="Chen X."/>
            <person name="Luo L."/>
            <person name="Yu J."/>
            <person name="Kang L."/>
            <person name="Cui F."/>
        </authorList>
    </citation>
    <scope>NUCLEOTIDE SEQUENCE [LARGE SCALE GENOMIC DNA]</scope>
    <source>
        <strain evidence="11">Lst14</strain>
    </source>
</reference>
<dbReference type="InterPro" id="IPR011598">
    <property type="entry name" value="bHLH_dom"/>
</dbReference>
<dbReference type="SMART" id="SM00353">
    <property type="entry name" value="HLH"/>
    <property type="match status" value="1"/>
</dbReference>
<accession>A0A482WVA2</accession>
<evidence type="ECO:0000256" key="3">
    <source>
        <dbReference type="ARBA" id="ARBA00023015"/>
    </source>
</evidence>
<dbReference type="PANTHER" id="PTHR23349:SF50">
    <property type="entry name" value="PROTEIN TWIST"/>
    <property type="match status" value="1"/>
</dbReference>
<dbReference type="GO" id="GO:0046983">
    <property type="term" value="F:protein dimerization activity"/>
    <property type="evidence" value="ECO:0007669"/>
    <property type="project" value="InterPro"/>
</dbReference>
<dbReference type="Gene3D" id="4.10.280.10">
    <property type="entry name" value="Helix-loop-helix DNA-binding domain"/>
    <property type="match status" value="1"/>
</dbReference>
<evidence type="ECO:0000259" key="10">
    <source>
        <dbReference type="PROSITE" id="PS50888"/>
    </source>
</evidence>
<dbReference type="PROSITE" id="PS50888">
    <property type="entry name" value="BHLH"/>
    <property type="match status" value="1"/>
</dbReference>
<dbReference type="SMR" id="A0A482WVA2"/>
<keyword evidence="12" id="KW-1185">Reference proteome</keyword>
<evidence type="ECO:0000256" key="4">
    <source>
        <dbReference type="ARBA" id="ARBA00023125"/>
    </source>
</evidence>
<sequence length="209" mass="23710">MMYGQYTENFYTSENFSEDNRDSYLASPRYNRVKQEPNNSVSLQNNENNNWNHVTENNNLLQPLCYNNIDDCCPVDQEESATAASTAPGKKRRRSRSSSLTKSPLSDSNCAKSRRRISSQSVEELQTQRVMANVRERQRTQSLNEAFASLRKIIPTLPSDKLSKIQTLKLAARYITFLYQVLHCAPSDEANSSALVPIKNESCEDSNGN</sequence>
<keyword evidence="4" id="KW-0238">DNA-binding</keyword>
<keyword evidence="3" id="KW-0805">Transcription regulation</keyword>